<keyword evidence="2" id="KW-1185">Reference proteome</keyword>
<reference evidence="2" key="1">
    <citation type="submission" date="2011-01" db="EMBL/GenBank/DDBJ databases">
        <title>Complete sequence of chromosome of Acidobacterium sp. MP5ACTX9.</title>
        <authorList>
            <consortium name="US DOE Joint Genome Institute"/>
            <person name="Lucas S."/>
            <person name="Copeland A."/>
            <person name="Lapidus A."/>
            <person name="Cheng J.-F."/>
            <person name="Goodwin L."/>
            <person name="Pitluck S."/>
            <person name="Teshima H."/>
            <person name="Detter J.C."/>
            <person name="Han C."/>
            <person name="Tapia R."/>
            <person name="Land M."/>
            <person name="Hauser L."/>
            <person name="Kyrpides N."/>
            <person name="Ivanova N."/>
            <person name="Ovchinnikova G."/>
            <person name="Pagani I."/>
            <person name="Rawat S.R."/>
            <person name="Mannisto M."/>
            <person name="Haggblom M.M."/>
            <person name="Woyke T."/>
        </authorList>
    </citation>
    <scope>NUCLEOTIDE SEQUENCE [LARGE SCALE GENOMIC DNA]</scope>
    <source>
        <strain evidence="2">MP5ACTX9</strain>
    </source>
</reference>
<sequence>MENPRLAFPEVVGKSVAELSVYDDATCGREVLVRFTDGTQLSVCVGVKQSIDARYCREDTPDQPIFKRED</sequence>
<proteinExistence type="predicted"/>
<evidence type="ECO:0000313" key="2">
    <source>
        <dbReference type="Proteomes" id="UP000000343"/>
    </source>
</evidence>
<dbReference type="PaxDb" id="1198114-AciX9_2518"/>
<organism evidence="2">
    <name type="scientific">Granulicella tundricola (strain ATCC BAA-1859 / DSM 23138 / MP5ACTX9)</name>
    <dbReference type="NCBI Taxonomy" id="1198114"/>
    <lineage>
        <taxon>Bacteria</taxon>
        <taxon>Pseudomonadati</taxon>
        <taxon>Acidobacteriota</taxon>
        <taxon>Terriglobia</taxon>
        <taxon>Terriglobales</taxon>
        <taxon>Acidobacteriaceae</taxon>
        <taxon>Granulicella</taxon>
    </lineage>
</organism>
<accession>E8WVM0</accession>
<evidence type="ECO:0000313" key="1">
    <source>
        <dbReference type="EMBL" id="ADW69549.1"/>
    </source>
</evidence>
<gene>
    <name evidence="1" type="ordered locus">AciX9_2518</name>
</gene>
<name>E8WVM0_GRATM</name>
<dbReference type="Proteomes" id="UP000000343">
    <property type="component" value="Chromosome"/>
</dbReference>
<protein>
    <submittedName>
        <fullName evidence="1">Uncharacterized protein</fullName>
    </submittedName>
</protein>
<dbReference type="EMBL" id="CP002480">
    <property type="protein sequence ID" value="ADW69549.1"/>
    <property type="molecule type" value="Genomic_DNA"/>
</dbReference>
<dbReference type="KEGG" id="acm:AciX9_2518"/>
<dbReference type="AlphaFoldDB" id="E8WVM0"/>
<dbReference type="HOGENOM" id="CLU_2752161_0_0_0"/>